<evidence type="ECO:0000313" key="2">
    <source>
        <dbReference type="EMBL" id="CAK0754353.1"/>
    </source>
</evidence>
<proteinExistence type="predicted"/>
<dbReference type="Gene3D" id="3.40.630.30">
    <property type="match status" value="1"/>
</dbReference>
<organism evidence="2 3">
    <name type="scientific">Coccomyxa viridis</name>
    <dbReference type="NCBI Taxonomy" id="1274662"/>
    <lineage>
        <taxon>Eukaryota</taxon>
        <taxon>Viridiplantae</taxon>
        <taxon>Chlorophyta</taxon>
        <taxon>core chlorophytes</taxon>
        <taxon>Trebouxiophyceae</taxon>
        <taxon>Trebouxiophyceae incertae sedis</taxon>
        <taxon>Coccomyxaceae</taxon>
        <taxon>Coccomyxa</taxon>
    </lineage>
</organism>
<dbReference type="EMBL" id="CAUYUE010000003">
    <property type="protein sequence ID" value="CAK0754353.1"/>
    <property type="molecule type" value="Genomic_DNA"/>
</dbReference>
<dbReference type="Pfam" id="PF00583">
    <property type="entry name" value="Acetyltransf_1"/>
    <property type="match status" value="1"/>
</dbReference>
<sequence length="220" mass="24433">MQDYWAIAEVHSQSFYPSANRFFAPWLRLDRVLALKVGTDNEQKGKQGNFSCFVAYDLGAVSSRDLAAQTHDRPGAHVPPFFKFLLAESLQAGFEVSPDSIGLLGAVIVDMQASFLPSERVEKGPFVAYERPRDVAYISNLAVLPRARRQGVGEQLLLAAEKAAREWGCKRLALHCDANNAAAAGLYRKHHYAVLSTEHLWGSFLQGRQAQLQLMTRDVS</sequence>
<gene>
    <name evidence="2" type="ORF">CVIRNUC_002291</name>
</gene>
<dbReference type="PROSITE" id="PS51186">
    <property type="entry name" value="GNAT"/>
    <property type="match status" value="1"/>
</dbReference>
<dbReference type="GO" id="GO:0009507">
    <property type="term" value="C:chloroplast"/>
    <property type="evidence" value="ECO:0007669"/>
    <property type="project" value="TreeGrafter"/>
</dbReference>
<evidence type="ECO:0000313" key="3">
    <source>
        <dbReference type="Proteomes" id="UP001314263"/>
    </source>
</evidence>
<dbReference type="InterPro" id="IPR000182">
    <property type="entry name" value="GNAT_dom"/>
</dbReference>
<keyword evidence="3" id="KW-1185">Reference proteome</keyword>
<dbReference type="InterPro" id="IPR016181">
    <property type="entry name" value="Acyl_CoA_acyltransferase"/>
</dbReference>
<dbReference type="Proteomes" id="UP001314263">
    <property type="component" value="Unassembled WGS sequence"/>
</dbReference>
<reference evidence="2 3" key="1">
    <citation type="submission" date="2023-10" db="EMBL/GenBank/DDBJ databases">
        <authorList>
            <person name="Maclean D."/>
            <person name="Macfadyen A."/>
        </authorList>
    </citation>
    <scope>NUCLEOTIDE SEQUENCE [LARGE SCALE GENOMIC DNA]</scope>
</reference>
<evidence type="ECO:0000259" key="1">
    <source>
        <dbReference type="PROSITE" id="PS51186"/>
    </source>
</evidence>
<accession>A0AAV1HZP3</accession>
<feature type="domain" description="N-acetyltransferase" evidence="1">
    <location>
        <begin position="76"/>
        <end position="220"/>
    </location>
</feature>
<dbReference type="PANTHER" id="PTHR47443:SF3">
    <property type="entry name" value="GCN5-RELATED N-ACETYLTRANSFERASE 4, CHLOROPLASTIC"/>
    <property type="match status" value="1"/>
</dbReference>
<dbReference type="CDD" id="cd04301">
    <property type="entry name" value="NAT_SF"/>
    <property type="match status" value="1"/>
</dbReference>
<name>A0AAV1HZP3_9CHLO</name>
<dbReference type="SUPFAM" id="SSF55729">
    <property type="entry name" value="Acyl-CoA N-acyltransferases (Nat)"/>
    <property type="match status" value="1"/>
</dbReference>
<comment type="caution">
    <text evidence="2">The sequence shown here is derived from an EMBL/GenBank/DDBJ whole genome shotgun (WGS) entry which is preliminary data.</text>
</comment>
<dbReference type="AlphaFoldDB" id="A0AAV1HZP3"/>
<dbReference type="PANTHER" id="PTHR47443">
    <property type="entry name" value="ACYL-COA N-ACYLTRANSFERASES (NAT) SUPERFAMILY PROTEIN"/>
    <property type="match status" value="1"/>
</dbReference>
<dbReference type="GO" id="GO:0008080">
    <property type="term" value="F:N-acetyltransferase activity"/>
    <property type="evidence" value="ECO:0007669"/>
    <property type="project" value="TreeGrafter"/>
</dbReference>
<protein>
    <recommendedName>
        <fullName evidence="1">N-acetyltransferase domain-containing protein</fullName>
    </recommendedName>
</protein>